<reference evidence="2 3" key="1">
    <citation type="submission" date="2020-03" db="EMBL/GenBank/DDBJ databases">
        <title>Roseomonas stagni sp. nov., isolated from pond water in Japan.</title>
        <authorList>
            <person name="Furuhata K."/>
            <person name="Miyamoto H."/>
            <person name="Goto K."/>
        </authorList>
    </citation>
    <scope>NUCLEOTIDE SEQUENCE [LARGE SCALE GENOMIC DNA]</scope>
    <source>
        <strain evidence="2 3">PeD5</strain>
    </source>
</reference>
<dbReference type="AlphaFoldDB" id="A0A6M1LF01"/>
<dbReference type="RefSeq" id="WP_164692735.1">
    <property type="nucleotide sequence ID" value="NZ_JAAIKB010000001.1"/>
</dbReference>
<dbReference type="EMBL" id="JAAIKB010000001">
    <property type="protein sequence ID" value="NGM18870.1"/>
    <property type="molecule type" value="Genomic_DNA"/>
</dbReference>
<accession>A0A6M1LF01</accession>
<dbReference type="InterPro" id="IPR045386">
    <property type="entry name" value="DUF6525"/>
</dbReference>
<name>A0A6M1LF01_9PROT</name>
<evidence type="ECO:0000313" key="3">
    <source>
        <dbReference type="Proteomes" id="UP000475385"/>
    </source>
</evidence>
<gene>
    <name evidence="2" type="ORF">G3576_02515</name>
</gene>
<feature type="compositionally biased region" description="Basic residues" evidence="1">
    <location>
        <begin position="126"/>
        <end position="150"/>
    </location>
</feature>
<keyword evidence="3" id="KW-1185">Reference proteome</keyword>
<organism evidence="2 3">
    <name type="scientific">Falsiroseomonas algicola</name>
    <dbReference type="NCBI Taxonomy" id="2716930"/>
    <lineage>
        <taxon>Bacteria</taxon>
        <taxon>Pseudomonadati</taxon>
        <taxon>Pseudomonadota</taxon>
        <taxon>Alphaproteobacteria</taxon>
        <taxon>Acetobacterales</taxon>
        <taxon>Roseomonadaceae</taxon>
        <taxon>Falsiroseomonas</taxon>
    </lineage>
</organism>
<evidence type="ECO:0000256" key="1">
    <source>
        <dbReference type="SAM" id="MobiDB-lite"/>
    </source>
</evidence>
<feature type="region of interest" description="Disordered" evidence="1">
    <location>
        <begin position="110"/>
        <end position="150"/>
    </location>
</feature>
<protein>
    <submittedName>
        <fullName evidence="2">Uncharacterized protein</fullName>
    </submittedName>
</protein>
<dbReference type="Pfam" id="PF20135">
    <property type="entry name" value="DUF6525"/>
    <property type="match status" value="1"/>
</dbReference>
<comment type="caution">
    <text evidence="2">The sequence shown here is derived from an EMBL/GenBank/DDBJ whole genome shotgun (WGS) entry which is preliminary data.</text>
</comment>
<sequence length="150" mass="16703">MDNSMATTPRSTLKGDAYRAYEALPPVVRRALQESLVDWCPLRAREWHLRLLNQQRMKPQQAAEALVQAIRGHDQAEVKAFARAWPKGARAYPHLAAEATLQRYAGPAGIPAPKPVLIAQPAAPTRKPKPAPKPRPKAKPKRATGRRSRR</sequence>
<proteinExistence type="predicted"/>
<dbReference type="Proteomes" id="UP000475385">
    <property type="component" value="Unassembled WGS sequence"/>
</dbReference>
<evidence type="ECO:0000313" key="2">
    <source>
        <dbReference type="EMBL" id="NGM18870.1"/>
    </source>
</evidence>